<dbReference type="InterPro" id="IPR047865">
    <property type="entry name" value="Ribosomal_uL10_bac_type"/>
</dbReference>
<dbReference type="Proteomes" id="UP000177042">
    <property type="component" value="Unassembled WGS sequence"/>
</dbReference>
<comment type="similarity">
    <text evidence="1 5">Belongs to the universal ribosomal protein uL10 family.</text>
</comment>
<dbReference type="GO" id="GO:0005840">
    <property type="term" value="C:ribosome"/>
    <property type="evidence" value="ECO:0007669"/>
    <property type="project" value="UniProtKB-KW"/>
</dbReference>
<reference evidence="6 7" key="1">
    <citation type="journal article" date="2016" name="Nat. Commun.">
        <title>Thousands of microbial genomes shed light on interconnected biogeochemical processes in an aquifer system.</title>
        <authorList>
            <person name="Anantharaman K."/>
            <person name="Brown C.T."/>
            <person name="Hug L.A."/>
            <person name="Sharon I."/>
            <person name="Castelle C.J."/>
            <person name="Probst A.J."/>
            <person name="Thomas B.C."/>
            <person name="Singh A."/>
            <person name="Wilkins M.J."/>
            <person name="Karaoz U."/>
            <person name="Brodie E.L."/>
            <person name="Williams K.H."/>
            <person name="Hubbard S.S."/>
            <person name="Banfield J.F."/>
        </authorList>
    </citation>
    <scope>NUCLEOTIDE SEQUENCE [LARGE SCALE GENOMIC DNA]</scope>
</reference>
<dbReference type="GO" id="GO:0006412">
    <property type="term" value="P:translation"/>
    <property type="evidence" value="ECO:0007669"/>
    <property type="project" value="UniProtKB-UniRule"/>
</dbReference>
<organism evidence="6 7">
    <name type="scientific">Candidatus Daviesbacteria bacterium RIFCSPHIGHO2_02_FULL_39_12</name>
    <dbReference type="NCBI Taxonomy" id="1797770"/>
    <lineage>
        <taxon>Bacteria</taxon>
        <taxon>Candidatus Daviesiibacteriota</taxon>
    </lineage>
</organism>
<keyword evidence="5" id="KW-0694">RNA-binding</keyword>
<evidence type="ECO:0000256" key="2">
    <source>
        <dbReference type="ARBA" id="ARBA00022980"/>
    </source>
</evidence>
<keyword evidence="5" id="KW-0699">rRNA-binding</keyword>
<dbReference type="HAMAP" id="MF_00362">
    <property type="entry name" value="Ribosomal_uL10"/>
    <property type="match status" value="1"/>
</dbReference>
<dbReference type="Pfam" id="PF00466">
    <property type="entry name" value="Ribosomal_L10"/>
    <property type="match status" value="1"/>
</dbReference>
<dbReference type="Gene3D" id="3.30.70.1730">
    <property type="match status" value="1"/>
</dbReference>
<dbReference type="GO" id="GO:0070180">
    <property type="term" value="F:large ribosomal subunit rRNA binding"/>
    <property type="evidence" value="ECO:0007669"/>
    <property type="project" value="UniProtKB-UniRule"/>
</dbReference>
<sequence>MPKTRQQKEETVTKLQDKLSRAKALVFADYKGLNMKQLSDLRKKLREQDAEFTVTKNTLLERALQNFKFQISNFKFDGPFATLFAYDDEISPIKILVKHFKDLSLGKVKRGFLGTEELTEAKIIQLSALPTKDELRAKTVGVLVAPLQGILSVLQGNLRNLVYALSEIRKAKGGE</sequence>
<dbReference type="AlphaFoldDB" id="A0A1F5JAC9"/>
<protein>
    <recommendedName>
        <fullName evidence="4 5">Large ribosomal subunit protein uL10</fullName>
    </recommendedName>
</protein>
<keyword evidence="2 5" id="KW-0689">Ribosomal protein</keyword>
<dbReference type="EMBL" id="MFCX01000023">
    <property type="protein sequence ID" value="OGE25604.1"/>
    <property type="molecule type" value="Genomic_DNA"/>
</dbReference>
<evidence type="ECO:0000256" key="1">
    <source>
        <dbReference type="ARBA" id="ARBA00008889"/>
    </source>
</evidence>
<accession>A0A1F5JAC9</accession>
<evidence type="ECO:0000256" key="4">
    <source>
        <dbReference type="ARBA" id="ARBA00035202"/>
    </source>
</evidence>
<dbReference type="NCBIfam" id="NF000955">
    <property type="entry name" value="PRK00099.1-1"/>
    <property type="match status" value="1"/>
</dbReference>
<comment type="subunit">
    <text evidence="5">Part of the ribosomal stalk of the 50S ribosomal subunit. The N-terminus interacts with L11 and the large rRNA to form the base of the stalk. The C-terminus forms an elongated spine to which L12 dimers bind in a sequential fashion forming a multimeric L10(L12)X complex.</text>
</comment>
<dbReference type="CDD" id="cd05797">
    <property type="entry name" value="Ribosomal_L10"/>
    <property type="match status" value="1"/>
</dbReference>
<dbReference type="InterPro" id="IPR001790">
    <property type="entry name" value="Ribosomal_uL10"/>
</dbReference>
<evidence type="ECO:0000313" key="7">
    <source>
        <dbReference type="Proteomes" id="UP000177042"/>
    </source>
</evidence>
<comment type="caution">
    <text evidence="6">The sequence shown here is derived from an EMBL/GenBank/DDBJ whole genome shotgun (WGS) entry which is preliminary data.</text>
</comment>
<dbReference type="Gene3D" id="6.10.250.290">
    <property type="match status" value="1"/>
</dbReference>
<evidence type="ECO:0000256" key="3">
    <source>
        <dbReference type="ARBA" id="ARBA00023274"/>
    </source>
</evidence>
<keyword evidence="3 5" id="KW-0687">Ribonucleoprotein</keyword>
<name>A0A1F5JAC9_9BACT</name>
<evidence type="ECO:0000256" key="5">
    <source>
        <dbReference type="HAMAP-Rule" id="MF_00362"/>
    </source>
</evidence>
<dbReference type="PANTHER" id="PTHR11560">
    <property type="entry name" value="39S RIBOSOMAL PROTEIN L10, MITOCHONDRIAL"/>
    <property type="match status" value="1"/>
</dbReference>
<dbReference type="InterPro" id="IPR022973">
    <property type="entry name" value="Ribosomal_uL10_bac"/>
</dbReference>
<evidence type="ECO:0000313" key="6">
    <source>
        <dbReference type="EMBL" id="OGE25604.1"/>
    </source>
</evidence>
<dbReference type="SUPFAM" id="SSF160369">
    <property type="entry name" value="Ribosomal protein L10-like"/>
    <property type="match status" value="1"/>
</dbReference>
<dbReference type="InterPro" id="IPR043141">
    <property type="entry name" value="Ribosomal_uL10-like_sf"/>
</dbReference>
<comment type="function">
    <text evidence="5">Forms part of the ribosomal stalk, playing a central role in the interaction of the ribosome with GTP-bound translation factors.</text>
</comment>
<gene>
    <name evidence="5" type="primary">rplJ</name>
    <name evidence="6" type="ORF">A3C26_03615</name>
</gene>
<proteinExistence type="inferred from homology"/>
<dbReference type="GO" id="GO:1990904">
    <property type="term" value="C:ribonucleoprotein complex"/>
    <property type="evidence" value="ECO:0007669"/>
    <property type="project" value="UniProtKB-KW"/>
</dbReference>